<proteinExistence type="predicted"/>
<dbReference type="Proteomes" id="UP000030671">
    <property type="component" value="Unassembled WGS sequence"/>
</dbReference>
<dbReference type="RefSeq" id="XP_009552583.1">
    <property type="nucleotide sequence ID" value="XM_009554288.1"/>
</dbReference>
<name>W4JNJ6_HETIT</name>
<evidence type="ECO:0000313" key="2">
    <source>
        <dbReference type="Proteomes" id="UP000030671"/>
    </source>
</evidence>
<reference evidence="1 2" key="1">
    <citation type="journal article" date="2012" name="New Phytol.">
        <title>Insight into trade-off between wood decay and parasitism from the genome of a fungal forest pathogen.</title>
        <authorList>
            <person name="Olson A."/>
            <person name="Aerts A."/>
            <person name="Asiegbu F."/>
            <person name="Belbahri L."/>
            <person name="Bouzid O."/>
            <person name="Broberg A."/>
            <person name="Canback B."/>
            <person name="Coutinho P.M."/>
            <person name="Cullen D."/>
            <person name="Dalman K."/>
            <person name="Deflorio G."/>
            <person name="van Diepen L.T."/>
            <person name="Dunand C."/>
            <person name="Duplessis S."/>
            <person name="Durling M."/>
            <person name="Gonthier P."/>
            <person name="Grimwood J."/>
            <person name="Fossdal C.G."/>
            <person name="Hansson D."/>
            <person name="Henrissat B."/>
            <person name="Hietala A."/>
            <person name="Himmelstrand K."/>
            <person name="Hoffmeister D."/>
            <person name="Hogberg N."/>
            <person name="James T.Y."/>
            <person name="Karlsson M."/>
            <person name="Kohler A."/>
            <person name="Kues U."/>
            <person name="Lee Y.H."/>
            <person name="Lin Y.C."/>
            <person name="Lind M."/>
            <person name="Lindquist E."/>
            <person name="Lombard V."/>
            <person name="Lucas S."/>
            <person name="Lunden K."/>
            <person name="Morin E."/>
            <person name="Murat C."/>
            <person name="Park J."/>
            <person name="Raffaello T."/>
            <person name="Rouze P."/>
            <person name="Salamov A."/>
            <person name="Schmutz J."/>
            <person name="Solheim H."/>
            <person name="Stahlberg J."/>
            <person name="Velez H."/>
            <person name="de Vries R.P."/>
            <person name="Wiebenga A."/>
            <person name="Woodward S."/>
            <person name="Yakovlev I."/>
            <person name="Garbelotto M."/>
            <person name="Martin F."/>
            <person name="Grigoriev I.V."/>
            <person name="Stenlid J."/>
        </authorList>
    </citation>
    <scope>NUCLEOTIDE SEQUENCE [LARGE SCALE GENOMIC DNA]</scope>
    <source>
        <strain evidence="1 2">TC 32-1</strain>
    </source>
</reference>
<protein>
    <submittedName>
        <fullName evidence="1">Uncharacterized protein</fullName>
    </submittedName>
</protein>
<dbReference type="AlphaFoldDB" id="W4JNJ6"/>
<dbReference type="EMBL" id="KI925466">
    <property type="protein sequence ID" value="ETW75132.1"/>
    <property type="molecule type" value="Genomic_DNA"/>
</dbReference>
<dbReference type="HOGENOM" id="CLU_2722543_0_0_1"/>
<accession>W4JNJ6</accession>
<evidence type="ECO:0000313" key="1">
    <source>
        <dbReference type="EMBL" id="ETW75132.1"/>
    </source>
</evidence>
<dbReference type="KEGG" id="hir:HETIRDRAFT_481806"/>
<dbReference type="InParanoid" id="W4JNJ6"/>
<dbReference type="GeneID" id="20677991"/>
<sequence length="72" mass="7834">MYLPCVRPMLSTLHKWEPHSAVPTTPPSPDFAVSEKDRYPASLPCAPPPCHPRILLNIVSSLDGPSALMIVS</sequence>
<keyword evidence="2" id="KW-1185">Reference proteome</keyword>
<gene>
    <name evidence="1" type="ORF">HETIRDRAFT_481806</name>
</gene>
<organism evidence="1 2">
    <name type="scientific">Heterobasidion irregulare (strain TC 32-1)</name>
    <dbReference type="NCBI Taxonomy" id="747525"/>
    <lineage>
        <taxon>Eukaryota</taxon>
        <taxon>Fungi</taxon>
        <taxon>Dikarya</taxon>
        <taxon>Basidiomycota</taxon>
        <taxon>Agaricomycotina</taxon>
        <taxon>Agaricomycetes</taxon>
        <taxon>Russulales</taxon>
        <taxon>Bondarzewiaceae</taxon>
        <taxon>Heterobasidion</taxon>
        <taxon>Heterobasidion annosum species complex</taxon>
    </lineage>
</organism>